<dbReference type="RefSeq" id="XP_025073601.1">
    <property type="nucleotide sequence ID" value="XM_025217816.1"/>
</dbReference>
<feature type="transmembrane region" description="Helical" evidence="9">
    <location>
        <begin position="347"/>
        <end position="369"/>
    </location>
</feature>
<dbReference type="PANTHER" id="PTHR48021:SF1">
    <property type="entry name" value="GH07001P-RELATED"/>
    <property type="match status" value="1"/>
</dbReference>
<dbReference type="SUPFAM" id="SSF103473">
    <property type="entry name" value="MFS general substrate transporter"/>
    <property type="match status" value="2"/>
</dbReference>
<dbReference type="OrthoDB" id="6133115at2759"/>
<accession>A0A8N1S4E0</accession>
<dbReference type="InterPro" id="IPR020846">
    <property type="entry name" value="MFS_dom"/>
</dbReference>
<evidence type="ECO:0000256" key="4">
    <source>
        <dbReference type="ARBA" id="ARBA00022597"/>
    </source>
</evidence>
<feature type="domain" description="Major facilitator superfamily (MFS) profile" evidence="10">
    <location>
        <begin position="46"/>
        <end position="472"/>
    </location>
</feature>
<feature type="transmembrane region" description="Helical" evidence="9">
    <location>
        <begin position="282"/>
        <end position="303"/>
    </location>
</feature>
<feature type="transmembrane region" description="Helical" evidence="9">
    <location>
        <begin position="172"/>
        <end position="191"/>
    </location>
</feature>
<organism evidence="11 12">
    <name type="scientific">Pogonomyrmex barbatus</name>
    <name type="common">red harvester ant</name>
    <dbReference type="NCBI Taxonomy" id="144034"/>
    <lineage>
        <taxon>Eukaryota</taxon>
        <taxon>Metazoa</taxon>
        <taxon>Ecdysozoa</taxon>
        <taxon>Arthropoda</taxon>
        <taxon>Hexapoda</taxon>
        <taxon>Insecta</taxon>
        <taxon>Pterygota</taxon>
        <taxon>Neoptera</taxon>
        <taxon>Endopterygota</taxon>
        <taxon>Hymenoptera</taxon>
        <taxon>Apocrita</taxon>
        <taxon>Aculeata</taxon>
        <taxon>Formicoidea</taxon>
        <taxon>Formicidae</taxon>
        <taxon>Myrmicinae</taxon>
        <taxon>Pogonomyrmex</taxon>
    </lineage>
</organism>
<feature type="transmembrane region" description="Helical" evidence="9">
    <location>
        <begin position="114"/>
        <end position="136"/>
    </location>
</feature>
<dbReference type="Pfam" id="PF00083">
    <property type="entry name" value="Sugar_tr"/>
    <property type="match status" value="2"/>
</dbReference>
<feature type="transmembrane region" description="Helical" evidence="9">
    <location>
        <begin position="449"/>
        <end position="468"/>
    </location>
</feature>
<evidence type="ECO:0000256" key="8">
    <source>
        <dbReference type="ARBA" id="ARBA00023180"/>
    </source>
</evidence>
<keyword evidence="11" id="KW-1185">Reference proteome</keyword>
<dbReference type="InterPro" id="IPR036259">
    <property type="entry name" value="MFS_trans_sf"/>
</dbReference>
<feature type="transmembrane region" description="Helical" evidence="9">
    <location>
        <begin position="893"/>
        <end position="915"/>
    </location>
</feature>
<evidence type="ECO:0000256" key="5">
    <source>
        <dbReference type="ARBA" id="ARBA00022692"/>
    </source>
</evidence>
<evidence type="ECO:0000313" key="12">
    <source>
        <dbReference type="RefSeq" id="XP_025073601.1"/>
    </source>
</evidence>
<feature type="transmembrane region" description="Helical" evidence="9">
    <location>
        <begin position="652"/>
        <end position="672"/>
    </location>
</feature>
<sequence length="966" mass="108374">MTRQTIGNGRRRSRGEENEIRLKRYTRGFKRKMFNVLLRFWPQWFATIIVTLLNISIGLALGWTSPYLAQLTDENAPFRVTEEEAAWIASLLPLGRLLGAIIGSFLVEIFDSKMSVLLTGLPLIFSWICTICSTSATWLYIFRIFSGMSMGMVFTCYPLYIGEISAPSIRGALVCLIINGFPMGSLLGTIMGPNMSMMYFGIISLILTLCYMSIFPFLPQSPHYYVRRNDTERAKRAIQWYQQKSDVRSDIEDVEHFVKSTCAMSRAEQWQQIKEPKNRRSLVMIVLLFMFMQLSGLNTIIFYTEIIVRKAKVTLIAPSSIVIIVNAVCIIFGWIGAFVIDRCGRRILLAISSLGVFISMLLLGFHFLLLEYDYDPGDIEWVIILSLTLIFPLMSFGLTPVPSAMLSEIFPSSLKSTAGFVSGVTGALFAFVASRTYQPLIDLIGEKYVFWIYAAIIAISLVYSLTVVPETKGKTLQEIQDMMAAGKTTKKSSQKTHVEDIQKYMMDHKTEKKIIKRVIWPQWVAGIGVNLLQLQMGLIAVWSSPYIAYLTSSESHIPITMDEASWVVSLLNLGRLIGAISGSVAVNYLGTKTTILVTSLPITLCWLFMIVANRVEWLYAARLLAGISLGKMYSCFSLYLGEIADPAIRGALVVLGVSGLSIGNLIMSIMGAYLKMEVSAIVCFALCFILIIIFIWLPESPYYYVKMNKETKARESILWYHRDCDVESELQALKIFLETNKSLPFVDVMKEFKIPYIWKAQVLVSLLFVYLQMCGLNNVLFYMETILRSAKVTVVEPSIIVIVVTATGIVGSILSMFLIEKFGRRILMIVSSLAVTTSLICLGTQFQFLDAGYNPADLQALPIFSVLLFQVSIYIGIVSIPNTVLGEIFPPHVKCVAGCLSSIVGAISSFISTSTYQPLLNLITEKYLFYAYAVLLITAVPYTYFCMLETKGKSLQQIQEELTRKS</sequence>
<feature type="transmembrane region" description="Helical" evidence="9">
    <location>
        <begin position="826"/>
        <end position="848"/>
    </location>
</feature>
<feature type="transmembrane region" description="Helical" evidence="9">
    <location>
        <begin position="315"/>
        <end position="340"/>
    </location>
</feature>
<keyword evidence="5 9" id="KW-0812">Transmembrane</keyword>
<dbReference type="InterPro" id="IPR003663">
    <property type="entry name" value="Sugar/inositol_transpt"/>
</dbReference>
<feature type="transmembrane region" description="Helical" evidence="9">
    <location>
        <begin position="762"/>
        <end position="783"/>
    </location>
</feature>
<keyword evidence="2" id="KW-0813">Transport</keyword>
<feature type="transmembrane region" description="Helical" evidence="9">
    <location>
        <begin position="523"/>
        <end position="544"/>
    </location>
</feature>
<evidence type="ECO:0000256" key="9">
    <source>
        <dbReference type="SAM" id="Phobius"/>
    </source>
</evidence>
<gene>
    <name evidence="12" type="primary">LOC105425282</name>
</gene>
<dbReference type="InterPro" id="IPR005828">
    <property type="entry name" value="MFS_sugar_transport-like"/>
</dbReference>
<evidence type="ECO:0000259" key="10">
    <source>
        <dbReference type="PROSITE" id="PS50850"/>
    </source>
</evidence>
<feature type="transmembrane region" description="Helical" evidence="9">
    <location>
        <begin position="927"/>
        <end position="947"/>
    </location>
</feature>
<proteinExistence type="predicted"/>
<keyword evidence="3" id="KW-1003">Cell membrane</keyword>
<feature type="transmembrane region" description="Helical" evidence="9">
    <location>
        <begin position="678"/>
        <end position="697"/>
    </location>
</feature>
<comment type="subcellular location">
    <subcellularLocation>
        <location evidence="1">Cell membrane</location>
        <topology evidence="1">Multi-pass membrane protein</topology>
    </subcellularLocation>
</comment>
<feature type="transmembrane region" description="Helical" evidence="9">
    <location>
        <begin position="564"/>
        <end position="586"/>
    </location>
</feature>
<dbReference type="Gene3D" id="1.20.1250.20">
    <property type="entry name" value="MFS general substrate transporter like domains"/>
    <property type="match status" value="2"/>
</dbReference>
<evidence type="ECO:0000256" key="2">
    <source>
        <dbReference type="ARBA" id="ARBA00022448"/>
    </source>
</evidence>
<evidence type="ECO:0000313" key="11">
    <source>
        <dbReference type="Proteomes" id="UP000504615"/>
    </source>
</evidence>
<feature type="transmembrane region" description="Helical" evidence="9">
    <location>
        <begin position="197"/>
        <end position="218"/>
    </location>
</feature>
<dbReference type="KEGG" id="pbar:105425282"/>
<keyword evidence="4" id="KW-0762">Sugar transport</keyword>
<evidence type="ECO:0000256" key="7">
    <source>
        <dbReference type="ARBA" id="ARBA00023136"/>
    </source>
</evidence>
<dbReference type="InterPro" id="IPR005829">
    <property type="entry name" value="Sugar_transporter_CS"/>
</dbReference>
<feature type="transmembrane region" description="Helical" evidence="9">
    <location>
        <begin position="860"/>
        <end position="881"/>
    </location>
</feature>
<keyword evidence="8" id="KW-0325">Glycoprotein</keyword>
<dbReference type="PANTHER" id="PTHR48021">
    <property type="match status" value="1"/>
</dbReference>
<feature type="transmembrane region" description="Helical" evidence="9">
    <location>
        <begin position="142"/>
        <end position="160"/>
    </location>
</feature>
<dbReference type="GO" id="GO:0005886">
    <property type="term" value="C:plasma membrane"/>
    <property type="evidence" value="ECO:0007669"/>
    <property type="project" value="UniProtKB-SubCell"/>
</dbReference>
<evidence type="ECO:0000256" key="3">
    <source>
        <dbReference type="ARBA" id="ARBA00022475"/>
    </source>
</evidence>
<feature type="transmembrane region" description="Helical" evidence="9">
    <location>
        <begin position="85"/>
        <end position="107"/>
    </location>
</feature>
<evidence type="ECO:0000256" key="6">
    <source>
        <dbReference type="ARBA" id="ARBA00022989"/>
    </source>
</evidence>
<dbReference type="FunFam" id="1.20.1250.20:FF:000218">
    <property type="entry name" value="facilitated trehalose transporter Tret1"/>
    <property type="match status" value="2"/>
</dbReference>
<dbReference type="GO" id="GO:0022857">
    <property type="term" value="F:transmembrane transporter activity"/>
    <property type="evidence" value="ECO:0007669"/>
    <property type="project" value="InterPro"/>
</dbReference>
<feature type="transmembrane region" description="Helical" evidence="9">
    <location>
        <begin position="798"/>
        <end position="819"/>
    </location>
</feature>
<dbReference type="PROSITE" id="PS00216">
    <property type="entry name" value="SUGAR_TRANSPORT_1"/>
    <property type="match status" value="1"/>
</dbReference>
<dbReference type="PROSITE" id="PS50850">
    <property type="entry name" value="MFS"/>
    <property type="match status" value="2"/>
</dbReference>
<keyword evidence="6 9" id="KW-1133">Transmembrane helix</keyword>
<feature type="transmembrane region" description="Helical" evidence="9">
    <location>
        <begin position="418"/>
        <end position="437"/>
    </location>
</feature>
<name>A0A8N1S4E0_9HYME</name>
<evidence type="ECO:0000256" key="1">
    <source>
        <dbReference type="ARBA" id="ARBA00004651"/>
    </source>
</evidence>
<reference evidence="12" key="1">
    <citation type="submission" date="2025-08" db="UniProtKB">
        <authorList>
            <consortium name="RefSeq"/>
        </authorList>
    </citation>
    <scope>IDENTIFICATION</scope>
</reference>
<dbReference type="Proteomes" id="UP000504615">
    <property type="component" value="Unplaced"/>
</dbReference>
<dbReference type="PRINTS" id="PR00171">
    <property type="entry name" value="SUGRTRNSPORT"/>
</dbReference>
<feature type="domain" description="Major facilitator superfamily (MFS) profile" evidence="10">
    <location>
        <begin position="521"/>
        <end position="951"/>
    </location>
</feature>
<dbReference type="AlphaFoldDB" id="A0A8N1S4E0"/>
<keyword evidence="7 9" id="KW-0472">Membrane</keyword>
<feature type="transmembrane region" description="Helical" evidence="9">
    <location>
        <begin position="593"/>
        <end position="611"/>
    </location>
</feature>
<dbReference type="PROSITE" id="PS00217">
    <property type="entry name" value="SUGAR_TRANSPORT_2"/>
    <property type="match status" value="1"/>
</dbReference>
<dbReference type="GeneID" id="105425282"/>
<feature type="transmembrane region" description="Helical" evidence="9">
    <location>
        <begin position="381"/>
        <end position="406"/>
    </location>
</feature>
<dbReference type="InterPro" id="IPR050549">
    <property type="entry name" value="MFS_Trehalose_Transporter"/>
</dbReference>
<protein>
    <submittedName>
        <fullName evidence="12">Uncharacterized protein LOC105425282</fullName>
    </submittedName>
</protein>
<feature type="transmembrane region" description="Helical" evidence="9">
    <location>
        <begin position="40"/>
        <end position="65"/>
    </location>
</feature>
<feature type="transmembrane region" description="Helical" evidence="9">
    <location>
        <begin position="617"/>
        <end position="640"/>
    </location>
</feature>